<evidence type="ECO:0000313" key="2">
    <source>
        <dbReference type="Proteomes" id="UP001649230"/>
    </source>
</evidence>
<keyword evidence="2" id="KW-1185">Reference proteome</keyword>
<name>A0ABY3SQJ5_9BACL</name>
<dbReference type="EMBL" id="CP090978">
    <property type="protein sequence ID" value="UJF35825.1"/>
    <property type="molecule type" value="Genomic_DNA"/>
</dbReference>
<dbReference type="Pfam" id="PF19668">
    <property type="entry name" value="DUF6171"/>
    <property type="match status" value="1"/>
</dbReference>
<dbReference type="InterPro" id="IPR046169">
    <property type="entry name" value="DUF6171"/>
</dbReference>
<gene>
    <name evidence="1" type="ORF">L0M14_12515</name>
</gene>
<accession>A0ABY3SQJ5</accession>
<dbReference type="RefSeq" id="WP_235122382.1">
    <property type="nucleotide sequence ID" value="NZ_CP090978.1"/>
</dbReference>
<evidence type="ECO:0000313" key="1">
    <source>
        <dbReference type="EMBL" id="UJF35825.1"/>
    </source>
</evidence>
<protein>
    <submittedName>
        <fullName evidence="1">DUF6171 family protein</fullName>
    </submittedName>
</protein>
<organism evidence="1 2">
    <name type="scientific">Paenibacillus hexagrammi</name>
    <dbReference type="NCBI Taxonomy" id="2908839"/>
    <lineage>
        <taxon>Bacteria</taxon>
        <taxon>Bacillati</taxon>
        <taxon>Bacillota</taxon>
        <taxon>Bacilli</taxon>
        <taxon>Bacillales</taxon>
        <taxon>Paenibacillaceae</taxon>
        <taxon>Paenibacillus</taxon>
    </lineage>
</organism>
<dbReference type="Proteomes" id="UP001649230">
    <property type="component" value="Chromosome"/>
</dbReference>
<proteinExistence type="predicted"/>
<reference evidence="1 2" key="1">
    <citation type="journal article" date="2024" name="Int. J. Syst. Evol. Microbiol.">
        <title>Paenibacillus hexagrammi sp. nov., a novel bacterium isolated from the gut content of Hexagrammos agrammus.</title>
        <authorList>
            <person name="Jung H.K."/>
            <person name="Kim D.G."/>
            <person name="Zin H."/>
            <person name="Park J."/>
            <person name="Jung H."/>
            <person name="Kim Y.O."/>
            <person name="Kong H.J."/>
            <person name="Kim J.W."/>
            <person name="Kim Y.S."/>
        </authorList>
    </citation>
    <scope>NUCLEOTIDE SEQUENCE [LARGE SCALE GENOMIC DNA]</scope>
    <source>
        <strain evidence="1 2">YPD9-1</strain>
    </source>
</reference>
<sequence>MSEFTPEREETCKGCSASVVLSEEEIALLQKLHFEQDQMAVVTEEEFERRMGQCHGCQGLQYGTTCRYCGCLVAIKAKLLSAACPFPYQPKW</sequence>